<gene>
    <name evidence="15" type="ORF">V8G54_011822</name>
</gene>
<feature type="domain" description="RNA polymerase Rpb2" evidence="13">
    <location>
        <begin position="163"/>
        <end position="223"/>
    </location>
</feature>
<dbReference type="InterPro" id="IPR015712">
    <property type="entry name" value="DNA-dir_RNA_pol_su2"/>
</dbReference>
<evidence type="ECO:0000256" key="1">
    <source>
        <dbReference type="ARBA" id="ARBA00006835"/>
    </source>
</evidence>
<dbReference type="InterPro" id="IPR007121">
    <property type="entry name" value="RNA_pol_bsu_CS"/>
</dbReference>
<dbReference type="SUPFAM" id="SSF64484">
    <property type="entry name" value="beta and beta-prime subunits of DNA dependent RNA-polymerase"/>
    <property type="match status" value="1"/>
</dbReference>
<evidence type="ECO:0000313" key="16">
    <source>
        <dbReference type="Proteomes" id="UP001374535"/>
    </source>
</evidence>
<dbReference type="EMBL" id="CP144697">
    <property type="protein sequence ID" value="WVZ14256.1"/>
    <property type="molecule type" value="Genomic_DNA"/>
</dbReference>
<dbReference type="Pfam" id="PF00562">
    <property type="entry name" value="RNA_pol_Rpb2_6"/>
    <property type="match status" value="2"/>
</dbReference>
<dbReference type="GO" id="GO:0000428">
    <property type="term" value="C:DNA-directed RNA polymerase complex"/>
    <property type="evidence" value="ECO:0007669"/>
    <property type="project" value="UniProtKB-KW"/>
</dbReference>
<feature type="domain" description="RNA polymerase Rpb2" evidence="14">
    <location>
        <begin position="245"/>
        <end position="277"/>
    </location>
</feature>
<dbReference type="PROSITE" id="PS01166">
    <property type="entry name" value="RNA_POL_BETA"/>
    <property type="match status" value="1"/>
</dbReference>
<dbReference type="FunFam" id="3.90.1800.10:FF:000002">
    <property type="entry name" value="DNA-directed RNA polymerase subunit beta"/>
    <property type="match status" value="1"/>
</dbReference>
<keyword evidence="5" id="KW-0479">Metal-binding</keyword>
<dbReference type="Pfam" id="PF04565">
    <property type="entry name" value="RNA_pol_Rpb2_3"/>
    <property type="match status" value="1"/>
</dbReference>
<dbReference type="InterPro" id="IPR007641">
    <property type="entry name" value="RNA_pol_Rpb2_7"/>
</dbReference>
<organism evidence="15 16">
    <name type="scientific">Vigna mungo</name>
    <name type="common">Black gram</name>
    <name type="synonym">Phaseolus mungo</name>
    <dbReference type="NCBI Taxonomy" id="3915"/>
    <lineage>
        <taxon>Eukaryota</taxon>
        <taxon>Viridiplantae</taxon>
        <taxon>Streptophyta</taxon>
        <taxon>Embryophyta</taxon>
        <taxon>Tracheophyta</taxon>
        <taxon>Spermatophyta</taxon>
        <taxon>Magnoliopsida</taxon>
        <taxon>eudicotyledons</taxon>
        <taxon>Gunneridae</taxon>
        <taxon>Pentapetalae</taxon>
        <taxon>rosids</taxon>
        <taxon>fabids</taxon>
        <taxon>Fabales</taxon>
        <taxon>Fabaceae</taxon>
        <taxon>Papilionoideae</taxon>
        <taxon>50 kb inversion clade</taxon>
        <taxon>NPAAA clade</taxon>
        <taxon>indigoferoid/millettioid clade</taxon>
        <taxon>Phaseoleae</taxon>
        <taxon>Vigna</taxon>
    </lineage>
</organism>
<name>A0AAQ3NSN4_VIGMU</name>
<keyword evidence="6" id="KW-0862">Zinc</keyword>
<reference evidence="15 16" key="1">
    <citation type="journal article" date="2023" name="Life. Sci Alliance">
        <title>Evolutionary insights into 3D genome organization and epigenetic landscape of Vigna mungo.</title>
        <authorList>
            <person name="Junaid A."/>
            <person name="Singh B."/>
            <person name="Bhatia S."/>
        </authorList>
    </citation>
    <scope>NUCLEOTIDE SEQUENCE [LARGE SCALE GENOMIC DNA]</scope>
    <source>
        <strain evidence="15">Urdbean</strain>
    </source>
</reference>
<evidence type="ECO:0000256" key="9">
    <source>
        <dbReference type="RuleBase" id="RU363031"/>
    </source>
</evidence>
<keyword evidence="4 9" id="KW-0548">Nucleotidyltransferase</keyword>
<evidence type="ECO:0000259" key="13">
    <source>
        <dbReference type="Pfam" id="PF04566"/>
    </source>
</evidence>
<dbReference type="AlphaFoldDB" id="A0AAQ3NSN4"/>
<dbReference type="Proteomes" id="UP001374535">
    <property type="component" value="Chromosome 4"/>
</dbReference>
<evidence type="ECO:0000256" key="2">
    <source>
        <dbReference type="ARBA" id="ARBA00022478"/>
    </source>
</evidence>
<dbReference type="Gene3D" id="2.40.50.150">
    <property type="match status" value="1"/>
</dbReference>
<dbReference type="Pfam" id="PF04566">
    <property type="entry name" value="RNA_pol_Rpb2_4"/>
    <property type="match status" value="1"/>
</dbReference>
<dbReference type="GO" id="GO:0003899">
    <property type="term" value="F:DNA-directed RNA polymerase activity"/>
    <property type="evidence" value="ECO:0007669"/>
    <property type="project" value="UniProtKB-EC"/>
</dbReference>
<feature type="domain" description="DNA-directed RNA polymerase subunit 2 hybrid-binding" evidence="10">
    <location>
        <begin position="606"/>
        <end position="631"/>
    </location>
</feature>
<protein>
    <recommendedName>
        <fullName evidence="9">DNA-directed RNA polymerase subunit beta</fullName>
        <ecNumber evidence="9">2.7.7.6</ecNumber>
    </recommendedName>
</protein>
<comment type="similarity">
    <text evidence="1 8">Belongs to the RNA polymerase beta chain family.</text>
</comment>
<comment type="catalytic activity">
    <reaction evidence="9">
        <text>RNA(n) + a ribonucleoside 5'-triphosphate = RNA(n+1) + diphosphate</text>
        <dbReference type="Rhea" id="RHEA:21248"/>
        <dbReference type="Rhea" id="RHEA-COMP:14527"/>
        <dbReference type="Rhea" id="RHEA-COMP:17342"/>
        <dbReference type="ChEBI" id="CHEBI:33019"/>
        <dbReference type="ChEBI" id="CHEBI:61557"/>
        <dbReference type="ChEBI" id="CHEBI:140395"/>
        <dbReference type="EC" id="2.7.7.6"/>
    </reaction>
</comment>
<evidence type="ECO:0000259" key="10">
    <source>
        <dbReference type="Pfam" id="PF00562"/>
    </source>
</evidence>
<dbReference type="GO" id="GO:0032549">
    <property type="term" value="F:ribonucleoside binding"/>
    <property type="evidence" value="ECO:0007669"/>
    <property type="project" value="InterPro"/>
</dbReference>
<evidence type="ECO:0000259" key="12">
    <source>
        <dbReference type="Pfam" id="PF04565"/>
    </source>
</evidence>
<evidence type="ECO:0000256" key="7">
    <source>
        <dbReference type="ARBA" id="ARBA00023163"/>
    </source>
</evidence>
<evidence type="ECO:0000256" key="4">
    <source>
        <dbReference type="ARBA" id="ARBA00022695"/>
    </source>
</evidence>
<evidence type="ECO:0000256" key="3">
    <source>
        <dbReference type="ARBA" id="ARBA00022679"/>
    </source>
</evidence>
<feature type="domain" description="DNA-directed RNA polymerase subunit 2 hybrid-binding" evidence="10">
    <location>
        <begin position="292"/>
        <end position="600"/>
    </location>
</feature>
<evidence type="ECO:0000313" key="15">
    <source>
        <dbReference type="EMBL" id="WVZ14256.1"/>
    </source>
</evidence>
<dbReference type="CDD" id="cd00653">
    <property type="entry name" value="RNA_pol_B_RPB2"/>
    <property type="match status" value="1"/>
</dbReference>
<evidence type="ECO:0000259" key="11">
    <source>
        <dbReference type="Pfam" id="PF04560"/>
    </source>
</evidence>
<keyword evidence="16" id="KW-1185">Reference proteome</keyword>
<feature type="domain" description="RNA polymerase Rpb2" evidence="12">
    <location>
        <begin position="62"/>
        <end position="126"/>
    </location>
</feature>
<dbReference type="InterPro" id="IPR014724">
    <property type="entry name" value="RNA_pol_RPB2_OB-fold"/>
</dbReference>
<dbReference type="Pfam" id="PF04567">
    <property type="entry name" value="RNA_pol_Rpb2_5"/>
    <property type="match status" value="1"/>
</dbReference>
<proteinExistence type="inferred from homology"/>
<accession>A0AAQ3NSN4</accession>
<dbReference type="PANTHER" id="PTHR20856">
    <property type="entry name" value="DNA-DIRECTED RNA POLYMERASE I SUBUNIT 2"/>
    <property type="match status" value="1"/>
</dbReference>
<dbReference type="InterPro" id="IPR007645">
    <property type="entry name" value="RNA_pol_Rpb2_3"/>
</dbReference>
<dbReference type="InterPro" id="IPR007646">
    <property type="entry name" value="RNA_pol_Rpb2_4"/>
</dbReference>
<dbReference type="Gene3D" id="3.90.1100.10">
    <property type="match status" value="1"/>
</dbReference>
<keyword evidence="7 9" id="KW-0804">Transcription</keyword>
<evidence type="ECO:0000256" key="8">
    <source>
        <dbReference type="RuleBase" id="RU000434"/>
    </source>
</evidence>
<dbReference type="GO" id="GO:0046872">
    <property type="term" value="F:metal ion binding"/>
    <property type="evidence" value="ECO:0007669"/>
    <property type="project" value="UniProtKB-KW"/>
</dbReference>
<dbReference type="GO" id="GO:0006351">
    <property type="term" value="P:DNA-templated transcription"/>
    <property type="evidence" value="ECO:0007669"/>
    <property type="project" value="InterPro"/>
</dbReference>
<evidence type="ECO:0000259" key="14">
    <source>
        <dbReference type="Pfam" id="PF04567"/>
    </source>
</evidence>
<dbReference type="EC" id="2.7.7.6" evidence="9"/>
<keyword evidence="2 9" id="KW-0240">DNA-directed RNA polymerase</keyword>
<feature type="domain" description="RNA polymerase Rpb2" evidence="11">
    <location>
        <begin position="633"/>
        <end position="723"/>
    </location>
</feature>
<dbReference type="Gene3D" id="2.40.270.10">
    <property type="entry name" value="DNA-directed RNA polymerase, subunit 2, domain 6"/>
    <property type="match status" value="1"/>
</dbReference>
<dbReference type="InterPro" id="IPR037033">
    <property type="entry name" value="DNA-dir_RNAP_su2_hyb_sf"/>
</dbReference>
<dbReference type="FunFam" id="2.40.270.10:FF:000006">
    <property type="entry name" value="DNA-directed RNA polymerase subunit beta"/>
    <property type="match status" value="1"/>
</dbReference>
<evidence type="ECO:0000256" key="5">
    <source>
        <dbReference type="ARBA" id="ARBA00022723"/>
    </source>
</evidence>
<evidence type="ECO:0000256" key="6">
    <source>
        <dbReference type="ARBA" id="ARBA00022833"/>
    </source>
</evidence>
<sequence length="727" mass="81004">MTTEVKNLTDKMLDKPDKAKNFDISTLLNRTQNIITLGLERTLSTGNFEIKRFRMERKGMTQVLQRLSFIGAMGHMTRVSPQFEKSRKVSGPRALQPSQWGMLCPCDTPEGEACGLVKNLALMTHVTTDEEEAPLISMCYSLGVEDLELLSAEELHTPDSFLVILNGLILGKHRKPLRFANAIRKLRRVGKIGEFVSVFVHNKQHCVYLASDGGRVCRPLVIADKGVSRIKEHHMKELMDGVRTFDDFLRDGLLEYLDVNEENNTLIALYEGDATPETTHIEIEPFTILGVIAGLIPYPHHNQSPRNTYQCAMGKQAMGNIAFNQLRRMDSLLYLLVYPQRPLLTTKTIELVGYDKLGAGQNATVAVMSYSGYDIEDAIVMNKASLDRGFGRCIVMKKYAILSGVFRYSAVIQKHSNDTSDRILRPNRAADTTGRMRILDDDGIAAPGEILKPFDIYINKQSPIDTRTPKTGSAANLPDSSAYRSNAQSFKGHGGEVVDRVVLCSDKDKNMCIKFLIRHTRRPELGDKFSSRHGQKGVCGTIVPQEDFPFSEKGICPDLIMNPHGFPSRMTVGKMIELLGGKAGVSCGRFHYGSAFGERSGHADKVLDKMHARGSGPRVMLTRQPTEGRARNGGLRVGEMERDCLIAYGASMLIYERLMLSSDPFEVQVCTKCGLLGYYNHKLKTGICSYCKNGDKISTMKLPYACKLMIQELQSMNIVPRLKLADA</sequence>
<dbReference type="Pfam" id="PF04560">
    <property type="entry name" value="RNA_pol_Rpb2_7"/>
    <property type="match status" value="1"/>
</dbReference>
<keyword evidence="3 9" id="KW-0808">Transferase</keyword>
<dbReference type="GO" id="GO:0003677">
    <property type="term" value="F:DNA binding"/>
    <property type="evidence" value="ECO:0007669"/>
    <property type="project" value="InterPro"/>
</dbReference>
<comment type="function">
    <text evidence="9">DNA-dependent RNA polymerase catalyzes the transcription of DNA into RNA using the four ribonucleoside triphosphates as substrates.</text>
</comment>
<dbReference type="InterPro" id="IPR007647">
    <property type="entry name" value="RNA_pol_Rpb2_5"/>
</dbReference>
<dbReference type="InterPro" id="IPR007120">
    <property type="entry name" value="DNA-dir_RNAP_su2_dom"/>
</dbReference>
<dbReference type="Gene3D" id="3.90.1800.10">
    <property type="entry name" value="RNA polymerase alpha subunit dimerisation domain"/>
    <property type="match status" value="1"/>
</dbReference>